<protein>
    <submittedName>
        <fullName evidence="1">Uncharacterized protein</fullName>
    </submittedName>
</protein>
<evidence type="ECO:0000313" key="2">
    <source>
        <dbReference type="Proteomes" id="UP001055811"/>
    </source>
</evidence>
<organism evidence="1 2">
    <name type="scientific">Cichorium intybus</name>
    <name type="common">Chicory</name>
    <dbReference type="NCBI Taxonomy" id="13427"/>
    <lineage>
        <taxon>Eukaryota</taxon>
        <taxon>Viridiplantae</taxon>
        <taxon>Streptophyta</taxon>
        <taxon>Embryophyta</taxon>
        <taxon>Tracheophyta</taxon>
        <taxon>Spermatophyta</taxon>
        <taxon>Magnoliopsida</taxon>
        <taxon>eudicotyledons</taxon>
        <taxon>Gunneridae</taxon>
        <taxon>Pentapetalae</taxon>
        <taxon>asterids</taxon>
        <taxon>campanulids</taxon>
        <taxon>Asterales</taxon>
        <taxon>Asteraceae</taxon>
        <taxon>Cichorioideae</taxon>
        <taxon>Cichorieae</taxon>
        <taxon>Cichoriinae</taxon>
        <taxon>Cichorium</taxon>
    </lineage>
</organism>
<accession>A0ACB8YWN5</accession>
<dbReference type="EMBL" id="CM042017">
    <property type="protein sequence ID" value="KAI3689641.1"/>
    <property type="molecule type" value="Genomic_DNA"/>
</dbReference>
<gene>
    <name evidence="1" type="ORF">L2E82_47605</name>
</gene>
<proteinExistence type="predicted"/>
<keyword evidence="2" id="KW-1185">Reference proteome</keyword>
<reference evidence="1 2" key="2">
    <citation type="journal article" date="2022" name="Mol. Ecol. Resour.">
        <title>The genomes of chicory, endive, great burdock and yacon provide insights into Asteraceae paleo-polyploidization history and plant inulin production.</title>
        <authorList>
            <person name="Fan W."/>
            <person name="Wang S."/>
            <person name="Wang H."/>
            <person name="Wang A."/>
            <person name="Jiang F."/>
            <person name="Liu H."/>
            <person name="Zhao H."/>
            <person name="Xu D."/>
            <person name="Zhang Y."/>
        </authorList>
    </citation>
    <scope>NUCLEOTIDE SEQUENCE [LARGE SCALE GENOMIC DNA]</scope>
    <source>
        <strain evidence="2">cv. Punajuju</strain>
        <tissue evidence="1">Leaves</tissue>
    </source>
</reference>
<evidence type="ECO:0000313" key="1">
    <source>
        <dbReference type="EMBL" id="KAI3689641.1"/>
    </source>
</evidence>
<name>A0ACB8YWN5_CICIN</name>
<reference evidence="2" key="1">
    <citation type="journal article" date="2022" name="Mol. Ecol. Resour.">
        <title>The genomes of chicory, endive, great burdock and yacon provide insights into Asteraceae palaeo-polyploidization history and plant inulin production.</title>
        <authorList>
            <person name="Fan W."/>
            <person name="Wang S."/>
            <person name="Wang H."/>
            <person name="Wang A."/>
            <person name="Jiang F."/>
            <person name="Liu H."/>
            <person name="Zhao H."/>
            <person name="Xu D."/>
            <person name="Zhang Y."/>
        </authorList>
    </citation>
    <scope>NUCLEOTIDE SEQUENCE [LARGE SCALE GENOMIC DNA]</scope>
    <source>
        <strain evidence="2">cv. Punajuju</strain>
    </source>
</reference>
<dbReference type="Proteomes" id="UP001055811">
    <property type="component" value="Linkage Group LG09"/>
</dbReference>
<sequence>MYKIAASLQLFLIALQYTTSDVAADPTAVNYVTTSCRTTRYPSLCVRCLSRYATSIQGNDQKLAKAAISVSLNNANSTAGYISKLATSSGLKPSVYQAVKDCVNNMNNCVTSLYQSAQELQKMAQSRGQNFEWHMSNAETWVSSALTNQNTCARGFSDGSIDGPVKDAVIRRMNYVAQLTSNALALVNRYALRHKARIHVP</sequence>
<comment type="caution">
    <text evidence="1">The sequence shown here is derived from an EMBL/GenBank/DDBJ whole genome shotgun (WGS) entry which is preliminary data.</text>
</comment>